<feature type="non-terminal residue" evidence="1">
    <location>
        <position position="1"/>
    </location>
</feature>
<name>X1JDA9_9ZZZZ</name>
<gene>
    <name evidence="1" type="ORF">S03H2_67979</name>
</gene>
<dbReference type="AlphaFoldDB" id="X1JDA9"/>
<comment type="caution">
    <text evidence="1">The sequence shown here is derived from an EMBL/GenBank/DDBJ whole genome shotgun (WGS) entry which is preliminary data.</text>
</comment>
<reference evidence="1" key="1">
    <citation type="journal article" date="2014" name="Front. Microbiol.">
        <title>High frequency of phylogenetically diverse reductive dehalogenase-homologous genes in deep subseafloor sedimentary metagenomes.</title>
        <authorList>
            <person name="Kawai M."/>
            <person name="Futagami T."/>
            <person name="Toyoda A."/>
            <person name="Takaki Y."/>
            <person name="Nishi S."/>
            <person name="Hori S."/>
            <person name="Arai W."/>
            <person name="Tsubouchi T."/>
            <person name="Morono Y."/>
            <person name="Uchiyama I."/>
            <person name="Ito T."/>
            <person name="Fujiyama A."/>
            <person name="Inagaki F."/>
            <person name="Takami H."/>
        </authorList>
    </citation>
    <scope>NUCLEOTIDE SEQUENCE</scope>
    <source>
        <strain evidence="1">Expedition CK06-06</strain>
    </source>
</reference>
<dbReference type="EMBL" id="BARU01044612">
    <property type="protein sequence ID" value="GAH79480.1"/>
    <property type="molecule type" value="Genomic_DNA"/>
</dbReference>
<accession>X1JDA9</accession>
<proteinExistence type="predicted"/>
<evidence type="ECO:0000313" key="1">
    <source>
        <dbReference type="EMBL" id="GAH79480.1"/>
    </source>
</evidence>
<protein>
    <submittedName>
        <fullName evidence="1">Uncharacterized protein</fullName>
    </submittedName>
</protein>
<sequence>AEFALYSEYYIKNKRSNVFSEKARIFIIKELKEVFKNFLETSDVADFFRNL</sequence>
<organism evidence="1">
    <name type="scientific">marine sediment metagenome</name>
    <dbReference type="NCBI Taxonomy" id="412755"/>
    <lineage>
        <taxon>unclassified sequences</taxon>
        <taxon>metagenomes</taxon>
        <taxon>ecological metagenomes</taxon>
    </lineage>
</organism>